<dbReference type="GO" id="GO:0070040">
    <property type="term" value="F:rRNA (adenine(2503)-C2-)-methyltransferase activity"/>
    <property type="evidence" value="ECO:0007669"/>
    <property type="project" value="UniProtKB-UniRule"/>
</dbReference>
<comment type="caution">
    <text evidence="12">Lacks conserved residue(s) required for the propagation of feature annotation.</text>
</comment>
<feature type="binding site" evidence="12">
    <location>
        <position position="114"/>
    </location>
    <ligand>
        <name>[4Fe-4S] cluster</name>
        <dbReference type="ChEBI" id="CHEBI:49883"/>
        <note>4Fe-4S-S-AdoMet</note>
    </ligand>
</feature>
<dbReference type="SUPFAM" id="SSF102114">
    <property type="entry name" value="Radical SAM enzymes"/>
    <property type="match status" value="1"/>
</dbReference>
<dbReference type="Proteomes" id="UP001321786">
    <property type="component" value="Chromosome"/>
</dbReference>
<comment type="cofactor">
    <cofactor evidence="12">
        <name>[4Fe-4S] cluster</name>
        <dbReference type="ChEBI" id="CHEBI:49883"/>
    </cofactor>
    <text evidence="12">Binds 1 [4Fe-4S] cluster. The cluster is coordinated with 3 cysteines and an exchangeable S-adenosyl-L-methionine.</text>
</comment>
<keyword evidence="5 12" id="KW-0489">Methyltransferase</keyword>
<dbReference type="KEGG" id="hprf:HLPR_04360"/>
<accession>A0AAU9ENR8</accession>
<dbReference type="InterPro" id="IPR027492">
    <property type="entry name" value="RNA_MTrfase_RlmN"/>
</dbReference>
<dbReference type="EMBL" id="AP028654">
    <property type="protein sequence ID" value="BEP28105.1"/>
    <property type="molecule type" value="Genomic_DNA"/>
</dbReference>
<sequence length="351" mass="39665">MSSKFKDIRSYEISDLEEFLINNNEKKFRAKQLFEWIQKGVENFDDMTNISKELRLKLKEKFILNNAKSLKVLSSENDGTKKYLFKLNDGNIIESVLMRYKHGNTVCVSTQIGCKMGCTFCASTIGGMVRNLTAGEIIGQIFAIQNDIKERVSNIVLMGSGEPLDNYDEVIKFLRLVNHPKGLNIGMRSITLSTSGIAPKIKKLADLNLQLTLAISLHAPNDDLRSSTMPINNKYPIKELIEACKYYIDTTGRRVTFEYALIENVNDNDLTAQELGKLLKGMLCHVNLIPINAVKERGFKPTQNKNIVNFKKTLEKYGITVTIRRELGSDINAACGQLRKGFIEELNIENI</sequence>
<dbReference type="Gene3D" id="3.20.20.70">
    <property type="entry name" value="Aldolase class I"/>
    <property type="match status" value="1"/>
</dbReference>
<comment type="subcellular location">
    <subcellularLocation>
        <location evidence="1 12">Cytoplasm</location>
    </subcellularLocation>
</comment>
<dbReference type="GO" id="GO:0019843">
    <property type="term" value="F:rRNA binding"/>
    <property type="evidence" value="ECO:0007669"/>
    <property type="project" value="UniProtKB-UniRule"/>
</dbReference>
<name>A0AAU9ENR8_9FIRM</name>
<evidence type="ECO:0000256" key="6">
    <source>
        <dbReference type="ARBA" id="ARBA00022679"/>
    </source>
</evidence>
<comment type="catalytic activity">
    <reaction evidence="12">
        <text>adenosine(37) in tRNA + 2 reduced [2Fe-2S]-[ferredoxin] + 2 S-adenosyl-L-methionine = 2-methyladenosine(37) in tRNA + 5'-deoxyadenosine + L-methionine + 2 oxidized [2Fe-2S]-[ferredoxin] + S-adenosyl-L-homocysteine</text>
        <dbReference type="Rhea" id="RHEA:43332"/>
        <dbReference type="Rhea" id="RHEA-COMP:10000"/>
        <dbReference type="Rhea" id="RHEA-COMP:10001"/>
        <dbReference type="Rhea" id="RHEA-COMP:10162"/>
        <dbReference type="Rhea" id="RHEA-COMP:10485"/>
        <dbReference type="ChEBI" id="CHEBI:17319"/>
        <dbReference type="ChEBI" id="CHEBI:33737"/>
        <dbReference type="ChEBI" id="CHEBI:33738"/>
        <dbReference type="ChEBI" id="CHEBI:57844"/>
        <dbReference type="ChEBI" id="CHEBI:57856"/>
        <dbReference type="ChEBI" id="CHEBI:59789"/>
        <dbReference type="ChEBI" id="CHEBI:74411"/>
        <dbReference type="ChEBI" id="CHEBI:74497"/>
        <dbReference type="EC" id="2.1.1.192"/>
    </reaction>
</comment>
<evidence type="ECO:0000256" key="10">
    <source>
        <dbReference type="ARBA" id="ARBA00023004"/>
    </source>
</evidence>
<dbReference type="SFLD" id="SFLDS00029">
    <property type="entry name" value="Radical_SAM"/>
    <property type="match status" value="1"/>
</dbReference>
<evidence type="ECO:0000259" key="13">
    <source>
        <dbReference type="PROSITE" id="PS51918"/>
    </source>
</evidence>
<keyword evidence="15" id="KW-1185">Reference proteome</keyword>
<dbReference type="InterPro" id="IPR048641">
    <property type="entry name" value="RlmN_N"/>
</dbReference>
<evidence type="ECO:0000256" key="1">
    <source>
        <dbReference type="ARBA" id="ARBA00004496"/>
    </source>
</evidence>
<dbReference type="PANTHER" id="PTHR30544:SF5">
    <property type="entry name" value="RADICAL SAM CORE DOMAIN-CONTAINING PROTEIN"/>
    <property type="match status" value="1"/>
</dbReference>
<feature type="domain" description="Radical SAM core" evidence="13">
    <location>
        <begin position="100"/>
        <end position="330"/>
    </location>
</feature>
<keyword evidence="8 12" id="KW-0819">tRNA processing</keyword>
<dbReference type="PIRSF" id="PIRSF006004">
    <property type="entry name" value="CHP00048"/>
    <property type="match status" value="1"/>
</dbReference>
<dbReference type="InterPro" id="IPR007197">
    <property type="entry name" value="rSAM"/>
</dbReference>
<evidence type="ECO:0000256" key="9">
    <source>
        <dbReference type="ARBA" id="ARBA00022723"/>
    </source>
</evidence>
<keyword evidence="3 12" id="KW-0963">Cytoplasm</keyword>
<feature type="binding site" evidence="12">
    <location>
        <position position="118"/>
    </location>
    <ligand>
        <name>[4Fe-4S] cluster</name>
        <dbReference type="ChEBI" id="CHEBI:49883"/>
        <note>4Fe-4S-S-AdoMet</note>
    </ligand>
</feature>
<evidence type="ECO:0000256" key="5">
    <source>
        <dbReference type="ARBA" id="ARBA00022603"/>
    </source>
</evidence>
<dbReference type="SFLD" id="SFLDG01062">
    <property type="entry name" value="methyltransferase_(Class_A)"/>
    <property type="match status" value="1"/>
</dbReference>
<comment type="catalytic activity">
    <reaction evidence="12">
        <text>adenosine(2503) in 23S rRNA + 2 reduced [2Fe-2S]-[ferredoxin] + 2 S-adenosyl-L-methionine = 2-methyladenosine(2503) in 23S rRNA + 5'-deoxyadenosine + L-methionine + 2 oxidized [2Fe-2S]-[ferredoxin] + S-adenosyl-L-homocysteine</text>
        <dbReference type="Rhea" id="RHEA:42916"/>
        <dbReference type="Rhea" id="RHEA-COMP:10000"/>
        <dbReference type="Rhea" id="RHEA-COMP:10001"/>
        <dbReference type="Rhea" id="RHEA-COMP:10152"/>
        <dbReference type="Rhea" id="RHEA-COMP:10282"/>
        <dbReference type="ChEBI" id="CHEBI:17319"/>
        <dbReference type="ChEBI" id="CHEBI:33737"/>
        <dbReference type="ChEBI" id="CHEBI:33738"/>
        <dbReference type="ChEBI" id="CHEBI:57844"/>
        <dbReference type="ChEBI" id="CHEBI:57856"/>
        <dbReference type="ChEBI" id="CHEBI:59789"/>
        <dbReference type="ChEBI" id="CHEBI:74411"/>
        <dbReference type="ChEBI" id="CHEBI:74497"/>
        <dbReference type="EC" id="2.1.1.192"/>
    </reaction>
</comment>
<dbReference type="NCBIfam" id="TIGR00048">
    <property type="entry name" value="rRNA_mod_RlmN"/>
    <property type="match status" value="1"/>
</dbReference>
<keyword evidence="7 12" id="KW-0949">S-adenosyl-L-methionine</keyword>
<evidence type="ECO:0000256" key="4">
    <source>
        <dbReference type="ARBA" id="ARBA00022552"/>
    </source>
</evidence>
<keyword evidence="2 12" id="KW-0004">4Fe-4S</keyword>
<dbReference type="Gene3D" id="1.10.150.530">
    <property type="match status" value="1"/>
</dbReference>
<dbReference type="SFLD" id="SFLDF00275">
    <property type="entry name" value="adenosine_C2_methyltransferase"/>
    <property type="match status" value="1"/>
</dbReference>
<proteinExistence type="inferred from homology"/>
<keyword evidence="6 12" id="KW-0808">Transferase</keyword>
<dbReference type="Pfam" id="PF04055">
    <property type="entry name" value="Radical_SAM"/>
    <property type="match status" value="1"/>
</dbReference>
<organism evidence="14 15">
    <name type="scientific">Helicovermis profundi</name>
    <dbReference type="NCBI Taxonomy" id="3065157"/>
    <lineage>
        <taxon>Bacteria</taxon>
        <taxon>Bacillati</taxon>
        <taxon>Bacillota</taxon>
        <taxon>Clostridia</taxon>
        <taxon>Helicovermis</taxon>
    </lineage>
</organism>
<dbReference type="GO" id="GO:0051539">
    <property type="term" value="F:4 iron, 4 sulfur cluster binding"/>
    <property type="evidence" value="ECO:0007669"/>
    <property type="project" value="UniProtKB-UniRule"/>
</dbReference>
<dbReference type="RefSeq" id="WP_338536448.1">
    <property type="nucleotide sequence ID" value="NZ_AP028654.1"/>
</dbReference>
<comment type="similarity">
    <text evidence="12">Belongs to the radical SAM superfamily. RlmN family.</text>
</comment>
<dbReference type="InterPro" id="IPR058240">
    <property type="entry name" value="rSAM_sf"/>
</dbReference>
<dbReference type="EC" id="2.1.1.192" evidence="12"/>
<feature type="binding site" evidence="12">
    <location>
        <position position="121"/>
    </location>
    <ligand>
        <name>[4Fe-4S] cluster</name>
        <dbReference type="ChEBI" id="CHEBI:49883"/>
        <note>4Fe-4S-S-AdoMet</note>
    </ligand>
</feature>
<keyword evidence="4 12" id="KW-0698">rRNA processing</keyword>
<evidence type="ECO:0000256" key="3">
    <source>
        <dbReference type="ARBA" id="ARBA00022490"/>
    </source>
</evidence>
<dbReference type="Pfam" id="PF21016">
    <property type="entry name" value="RlmN_N"/>
    <property type="match status" value="1"/>
</dbReference>
<dbReference type="GO" id="GO:0070475">
    <property type="term" value="P:rRNA base methylation"/>
    <property type="evidence" value="ECO:0007669"/>
    <property type="project" value="UniProtKB-UniRule"/>
</dbReference>
<dbReference type="HAMAP" id="MF_01849">
    <property type="entry name" value="RNA_methyltr_RlmN"/>
    <property type="match status" value="1"/>
</dbReference>
<keyword evidence="10 12" id="KW-0408">Iron</keyword>
<evidence type="ECO:0000256" key="11">
    <source>
        <dbReference type="ARBA" id="ARBA00023014"/>
    </source>
</evidence>
<dbReference type="InterPro" id="IPR004383">
    <property type="entry name" value="rRNA_lsu_MTrfase_RlmN/Cfr"/>
</dbReference>
<dbReference type="GO" id="GO:0002935">
    <property type="term" value="F:tRNA (adenine(37)-C2)-methyltransferase activity"/>
    <property type="evidence" value="ECO:0007669"/>
    <property type="project" value="UniProtKB-UniRule"/>
</dbReference>
<protein>
    <recommendedName>
        <fullName evidence="12">Probable dual-specificity RNA methyltransferase RlmN</fullName>
        <ecNumber evidence="12">2.1.1.192</ecNumber>
    </recommendedName>
    <alternativeName>
        <fullName evidence="12">23S rRNA (adenine(2503)-C(2))-methyltransferase</fullName>
    </alternativeName>
    <alternativeName>
        <fullName evidence="12">23S rRNA m2A2503 methyltransferase</fullName>
    </alternativeName>
    <alternativeName>
        <fullName evidence="12">Ribosomal RNA large subunit methyltransferase N</fullName>
    </alternativeName>
    <alternativeName>
        <fullName evidence="12">tRNA (adenine(37)-C(2))-methyltransferase</fullName>
    </alternativeName>
    <alternativeName>
        <fullName evidence="12">tRNA m2A37 methyltransferase</fullName>
    </alternativeName>
</protein>
<feature type="binding site" evidence="12">
    <location>
        <position position="292"/>
    </location>
    <ligand>
        <name>S-adenosyl-L-methionine</name>
        <dbReference type="ChEBI" id="CHEBI:59789"/>
    </ligand>
</feature>
<evidence type="ECO:0000313" key="14">
    <source>
        <dbReference type="EMBL" id="BEP28105.1"/>
    </source>
</evidence>
<feature type="binding site" evidence="12">
    <location>
        <begin position="216"/>
        <end position="218"/>
    </location>
    <ligand>
        <name>S-adenosyl-L-methionine</name>
        <dbReference type="ChEBI" id="CHEBI:59789"/>
    </ligand>
</feature>
<dbReference type="PANTHER" id="PTHR30544">
    <property type="entry name" value="23S RRNA METHYLTRANSFERASE"/>
    <property type="match status" value="1"/>
</dbReference>
<dbReference type="GO" id="GO:0030488">
    <property type="term" value="P:tRNA methylation"/>
    <property type="evidence" value="ECO:0007669"/>
    <property type="project" value="UniProtKB-UniRule"/>
</dbReference>
<dbReference type="InterPro" id="IPR013785">
    <property type="entry name" value="Aldolase_TIM"/>
</dbReference>
<evidence type="ECO:0000313" key="15">
    <source>
        <dbReference type="Proteomes" id="UP001321786"/>
    </source>
</evidence>
<keyword evidence="9 12" id="KW-0479">Metal-binding</keyword>
<keyword evidence="11 12" id="KW-0411">Iron-sulfur</keyword>
<dbReference type="AlphaFoldDB" id="A0AAU9ENR8"/>
<dbReference type="GO" id="GO:0005737">
    <property type="term" value="C:cytoplasm"/>
    <property type="evidence" value="ECO:0007669"/>
    <property type="project" value="UniProtKB-SubCell"/>
</dbReference>
<feature type="active site" description="S-methylcysteine intermediate" evidence="12">
    <location>
        <position position="335"/>
    </location>
</feature>
<evidence type="ECO:0000256" key="2">
    <source>
        <dbReference type="ARBA" id="ARBA00022485"/>
    </source>
</evidence>
<dbReference type="FunFam" id="3.20.20.70:FF:000014">
    <property type="entry name" value="Probable dual-specificity RNA methyltransferase RlmN"/>
    <property type="match status" value="1"/>
</dbReference>
<dbReference type="CDD" id="cd01335">
    <property type="entry name" value="Radical_SAM"/>
    <property type="match status" value="1"/>
</dbReference>
<dbReference type="GO" id="GO:0000049">
    <property type="term" value="F:tRNA binding"/>
    <property type="evidence" value="ECO:0007669"/>
    <property type="project" value="UniProtKB-UniRule"/>
</dbReference>
<feature type="binding site" evidence="12">
    <location>
        <begin position="161"/>
        <end position="162"/>
    </location>
    <ligand>
        <name>S-adenosyl-L-methionine</name>
        <dbReference type="ChEBI" id="CHEBI:59789"/>
    </ligand>
</feature>
<reference evidence="14 15" key="1">
    <citation type="submission" date="2023-08" db="EMBL/GenBank/DDBJ databases">
        <title>Helicovermis profunda gen. nov., sp. nov., a novel mesophilic, fermentative bacterium within the Bacillota from a deep-sea hydrothermal vent chimney.</title>
        <authorList>
            <person name="Miyazaki U."/>
            <person name="Mizutani D."/>
            <person name="Hashimoto Y."/>
            <person name="Tame A."/>
            <person name="Sawayama S."/>
            <person name="Miyazaki J."/>
            <person name="Takai K."/>
            <person name="Nakagawa S."/>
        </authorList>
    </citation>
    <scope>NUCLEOTIDE SEQUENCE [LARGE SCALE GENOMIC DNA]</scope>
    <source>
        <strain evidence="14 15">S502</strain>
    </source>
</reference>
<comment type="miscellaneous">
    <text evidence="12">Reaction proceeds by a ping-pong mechanism involving intermediate methylation of a conserved cysteine residue.</text>
</comment>
<gene>
    <name evidence="12 14" type="primary">rlmN</name>
    <name evidence="14" type="ORF">HLPR_04360</name>
</gene>
<keyword evidence="12" id="KW-1015">Disulfide bond</keyword>
<feature type="active site" description="Proton acceptor" evidence="12">
    <location>
        <position position="94"/>
    </location>
</feature>
<comment type="function">
    <text evidence="12">Specifically methylates position 2 of adenine 2503 in 23S rRNA and position 2 of adenine 37 in tRNAs.</text>
</comment>
<evidence type="ECO:0000256" key="12">
    <source>
        <dbReference type="HAMAP-Rule" id="MF_01849"/>
    </source>
</evidence>
<evidence type="ECO:0000256" key="8">
    <source>
        <dbReference type="ARBA" id="ARBA00022694"/>
    </source>
</evidence>
<evidence type="ECO:0000256" key="7">
    <source>
        <dbReference type="ARBA" id="ARBA00022691"/>
    </source>
</evidence>
<dbReference type="PROSITE" id="PS51918">
    <property type="entry name" value="RADICAL_SAM"/>
    <property type="match status" value="1"/>
</dbReference>
<dbReference type="GO" id="GO:0046872">
    <property type="term" value="F:metal ion binding"/>
    <property type="evidence" value="ECO:0007669"/>
    <property type="project" value="UniProtKB-KW"/>
</dbReference>
<feature type="binding site" evidence="12">
    <location>
        <position position="193"/>
    </location>
    <ligand>
        <name>S-adenosyl-L-methionine</name>
        <dbReference type="ChEBI" id="CHEBI:59789"/>
    </ligand>
</feature>
<dbReference type="InterPro" id="IPR040072">
    <property type="entry name" value="Methyltransferase_A"/>
</dbReference>